<dbReference type="InterPro" id="IPR000182">
    <property type="entry name" value="GNAT_dom"/>
</dbReference>
<keyword evidence="2" id="KW-0012">Acyltransferase</keyword>
<keyword evidence="1 5" id="KW-0808">Transferase</keyword>
<dbReference type="Pfam" id="PF13302">
    <property type="entry name" value="Acetyltransf_3"/>
    <property type="match status" value="2"/>
</dbReference>
<dbReference type="RefSeq" id="WP_167217399.1">
    <property type="nucleotide sequence ID" value="NZ_JAASRO010000001.1"/>
</dbReference>
<name>A0A7X5VJF4_9ACTN</name>
<dbReference type="GO" id="GO:0016747">
    <property type="term" value="F:acyltransferase activity, transferring groups other than amino-acyl groups"/>
    <property type="evidence" value="ECO:0007669"/>
    <property type="project" value="InterPro"/>
</dbReference>
<organism evidence="5 6">
    <name type="scientific">Kribbella shirazensis</name>
    <dbReference type="NCBI Taxonomy" id="1105143"/>
    <lineage>
        <taxon>Bacteria</taxon>
        <taxon>Bacillati</taxon>
        <taxon>Actinomycetota</taxon>
        <taxon>Actinomycetes</taxon>
        <taxon>Propionibacteriales</taxon>
        <taxon>Kribbellaceae</taxon>
        <taxon>Kribbella</taxon>
    </lineage>
</organism>
<dbReference type="Gene3D" id="3.40.630.30">
    <property type="match status" value="2"/>
</dbReference>
<comment type="caution">
    <text evidence="5">The sequence shown here is derived from an EMBL/GenBank/DDBJ whole genome shotgun (WGS) entry which is preliminary data.</text>
</comment>
<reference evidence="5 6" key="1">
    <citation type="submission" date="2020-03" db="EMBL/GenBank/DDBJ databases">
        <title>Sequencing the genomes of 1000 actinobacteria strains.</title>
        <authorList>
            <person name="Klenk H.-P."/>
        </authorList>
    </citation>
    <scope>NUCLEOTIDE SEQUENCE [LARGE SCALE GENOMIC DNA]</scope>
    <source>
        <strain evidence="5 6">DSM 45490</strain>
    </source>
</reference>
<dbReference type="InterPro" id="IPR016181">
    <property type="entry name" value="Acyl_CoA_acyltransferase"/>
</dbReference>
<dbReference type="Proteomes" id="UP000555407">
    <property type="component" value="Unassembled WGS sequence"/>
</dbReference>
<evidence type="ECO:0000256" key="2">
    <source>
        <dbReference type="ARBA" id="ARBA00023315"/>
    </source>
</evidence>
<dbReference type="PANTHER" id="PTHR43792">
    <property type="entry name" value="GNAT FAMILY, PUTATIVE (AFU_ORTHOLOGUE AFUA_3G00765)-RELATED-RELATED"/>
    <property type="match status" value="1"/>
</dbReference>
<evidence type="ECO:0000256" key="3">
    <source>
        <dbReference type="ARBA" id="ARBA00038502"/>
    </source>
</evidence>
<evidence type="ECO:0000256" key="1">
    <source>
        <dbReference type="ARBA" id="ARBA00022679"/>
    </source>
</evidence>
<dbReference type="CDD" id="cd04301">
    <property type="entry name" value="NAT_SF"/>
    <property type="match status" value="1"/>
</dbReference>
<dbReference type="PANTHER" id="PTHR43792:SF8">
    <property type="entry name" value="[RIBOSOMAL PROTEIN US5]-ALANINE N-ACETYLTRANSFERASE"/>
    <property type="match status" value="1"/>
</dbReference>
<dbReference type="InterPro" id="IPR051531">
    <property type="entry name" value="N-acetyltransferase"/>
</dbReference>
<comment type="similarity">
    <text evidence="3">Belongs to the acetyltransferase family. RimJ subfamily.</text>
</comment>
<dbReference type="AlphaFoldDB" id="A0A7X5VJF4"/>
<evidence type="ECO:0000313" key="5">
    <source>
        <dbReference type="EMBL" id="NIK62334.1"/>
    </source>
</evidence>
<dbReference type="EMBL" id="JAASRO010000001">
    <property type="protein sequence ID" value="NIK62334.1"/>
    <property type="molecule type" value="Genomic_DNA"/>
</dbReference>
<proteinExistence type="inferred from homology"/>
<sequence>MRFPEDVPVLTDDAVTLRAHTADDVEPAYRMCQDPVMQEWTTIPVPYLHEHAVHYLTELIPAGWRENTLWAWAIEYDGKYVGTIDLRDGEGGVGEVGFAVSPEVRGRGVMTRALKLAVRYAFDTLGWERVIWRAFVGNYASRRVAWKVGFHGLVTIPGGGRSRGVRKDEWVASVGKDDELEPKRPWWTIPVLEGGGIRLRELRTSDAQRVMEACADERTQRWLTGMPSPYGLDDARGFIDSRPDAAAGGEAVAWAIADPATDELLGNISVFGLQQRMDKTIGEIGYWMHPEARGRKVMSTAVELVLAHAFRPIEDGGLGRRRLVLKCADVNTASAHVAEINGFTRVGSERLADPRRDGSYDNLLTYDLLAEEYSVR</sequence>
<accession>A0A7X5VJF4</accession>
<keyword evidence="6" id="KW-1185">Reference proteome</keyword>
<dbReference type="SUPFAM" id="SSF55729">
    <property type="entry name" value="Acyl-CoA N-acyltransferases (Nat)"/>
    <property type="match status" value="2"/>
</dbReference>
<feature type="domain" description="N-acetyltransferase" evidence="4">
    <location>
        <begin position="15"/>
        <end position="172"/>
    </location>
</feature>
<feature type="domain" description="N-acetyltransferase" evidence="4">
    <location>
        <begin position="197"/>
        <end position="367"/>
    </location>
</feature>
<dbReference type="PROSITE" id="PS51186">
    <property type="entry name" value="GNAT"/>
    <property type="match status" value="2"/>
</dbReference>
<evidence type="ECO:0000259" key="4">
    <source>
        <dbReference type="PROSITE" id="PS51186"/>
    </source>
</evidence>
<evidence type="ECO:0000313" key="6">
    <source>
        <dbReference type="Proteomes" id="UP000555407"/>
    </source>
</evidence>
<protein>
    <submittedName>
        <fullName evidence="5">RimJ/RimL family protein N-acetyltransferase</fullName>
    </submittedName>
</protein>
<gene>
    <name evidence="5" type="ORF">BJY22_008051</name>
</gene>